<dbReference type="RefSeq" id="WP_015709302.1">
    <property type="nucleotide sequence ID" value="NC_015578.1"/>
</dbReference>
<organism evidence="4 5">
    <name type="scientific">Treponema primitia (strain ATCC BAA-887 / DSM 12427 / ZAS-2)</name>
    <dbReference type="NCBI Taxonomy" id="545694"/>
    <lineage>
        <taxon>Bacteria</taxon>
        <taxon>Pseudomonadati</taxon>
        <taxon>Spirochaetota</taxon>
        <taxon>Spirochaetia</taxon>
        <taxon>Spirochaetales</taxon>
        <taxon>Treponemataceae</taxon>
        <taxon>Treponema</taxon>
    </lineage>
</organism>
<feature type="coiled-coil region" evidence="1">
    <location>
        <begin position="369"/>
        <end position="489"/>
    </location>
</feature>
<accession>F5YJF5</accession>
<dbReference type="HOGENOM" id="CLU_004785_2_1_12"/>
<dbReference type="Proteomes" id="UP000009223">
    <property type="component" value="Chromosome"/>
</dbReference>
<dbReference type="KEGG" id="tpi:TREPR_0731"/>
<feature type="coiled-coil region" evidence="1">
    <location>
        <begin position="544"/>
        <end position="578"/>
    </location>
</feature>
<feature type="coiled-coil region" evidence="1">
    <location>
        <begin position="193"/>
        <end position="264"/>
    </location>
</feature>
<proteinExistence type="predicted"/>
<reference evidence="4 5" key="2">
    <citation type="journal article" date="2011" name="ISME J.">
        <title>RNA-seq reveals cooperative metabolic interactions between two termite-gut spirochete species in co-culture.</title>
        <authorList>
            <person name="Rosenthal A.Z."/>
            <person name="Matson E.G."/>
            <person name="Eldar A."/>
            <person name="Leadbetter J.R."/>
        </authorList>
    </citation>
    <scope>NUCLEOTIDE SEQUENCE [LARGE SCALE GENOMIC DNA]</scope>
    <source>
        <strain evidence="5">ATCC BAA-887 / DSM 12427 / ZAS-2</strain>
    </source>
</reference>
<name>F5YJF5_TREPZ</name>
<dbReference type="GO" id="GO:0016887">
    <property type="term" value="F:ATP hydrolysis activity"/>
    <property type="evidence" value="ECO:0007669"/>
    <property type="project" value="InterPro"/>
</dbReference>
<feature type="domain" description="Rad50/SbcC-type AAA" evidence="3">
    <location>
        <begin position="5"/>
        <end position="245"/>
    </location>
</feature>
<evidence type="ECO:0000313" key="5">
    <source>
        <dbReference type="Proteomes" id="UP000009223"/>
    </source>
</evidence>
<dbReference type="EMBL" id="CP001843">
    <property type="protein sequence ID" value="AEF84379.1"/>
    <property type="molecule type" value="Genomic_DNA"/>
</dbReference>
<dbReference type="GO" id="GO:0006302">
    <property type="term" value="P:double-strand break repair"/>
    <property type="evidence" value="ECO:0007669"/>
    <property type="project" value="InterPro"/>
</dbReference>
<evidence type="ECO:0000313" key="4">
    <source>
        <dbReference type="EMBL" id="AEF84379.1"/>
    </source>
</evidence>
<protein>
    <submittedName>
        <fullName evidence="4">Nuclease sbcCD subunit C</fullName>
    </submittedName>
</protein>
<keyword evidence="5" id="KW-1185">Reference proteome</keyword>
<evidence type="ECO:0000256" key="1">
    <source>
        <dbReference type="SAM" id="Coils"/>
    </source>
</evidence>
<keyword evidence="1" id="KW-0175">Coiled coil</keyword>
<dbReference type="InterPro" id="IPR038729">
    <property type="entry name" value="Rad50/SbcC_AAA"/>
</dbReference>
<dbReference type="PANTHER" id="PTHR32114">
    <property type="entry name" value="ABC TRANSPORTER ABCH.3"/>
    <property type="match status" value="1"/>
</dbReference>
<dbReference type="AlphaFoldDB" id="F5YJF5"/>
<dbReference type="Pfam" id="PF13558">
    <property type="entry name" value="SbcC_Walker_B"/>
    <property type="match status" value="1"/>
</dbReference>
<dbReference type="eggNOG" id="COG0419">
    <property type="taxonomic scope" value="Bacteria"/>
</dbReference>
<reference evidence="5" key="1">
    <citation type="submission" date="2009-12" db="EMBL/GenBank/DDBJ databases">
        <title>Complete sequence of Treponema primitia strain ZAS-2.</title>
        <authorList>
            <person name="Tetu S.G."/>
            <person name="Matson E."/>
            <person name="Ren Q."/>
            <person name="Seshadri R."/>
            <person name="Elbourne L."/>
            <person name="Hassan K.A."/>
            <person name="Durkin A."/>
            <person name="Radune D."/>
            <person name="Mohamoud Y."/>
            <person name="Shay R."/>
            <person name="Jin S."/>
            <person name="Zhang X."/>
            <person name="Lucey K."/>
            <person name="Ballor N.R."/>
            <person name="Ottesen E."/>
            <person name="Rosenthal R."/>
            <person name="Allen A."/>
            <person name="Leadbetter J.R."/>
            <person name="Paulsen I.T."/>
        </authorList>
    </citation>
    <scope>NUCLEOTIDE SEQUENCE [LARGE SCALE GENOMIC DNA]</scope>
    <source>
        <strain evidence="5">ATCC BAA-887 / DSM 12427 / ZAS-2</strain>
    </source>
</reference>
<dbReference type="Pfam" id="PF13476">
    <property type="entry name" value="AAA_23"/>
    <property type="match status" value="1"/>
</dbReference>
<feature type="coiled-coil region" evidence="1">
    <location>
        <begin position="318"/>
        <end position="345"/>
    </location>
</feature>
<dbReference type="Gene3D" id="3.40.50.300">
    <property type="entry name" value="P-loop containing nucleotide triphosphate hydrolases"/>
    <property type="match status" value="2"/>
</dbReference>
<evidence type="ECO:0000256" key="2">
    <source>
        <dbReference type="SAM" id="MobiDB-lite"/>
    </source>
</evidence>
<dbReference type="PANTHER" id="PTHR32114:SF2">
    <property type="entry name" value="ABC TRANSPORTER ABCH.3"/>
    <property type="match status" value="1"/>
</dbReference>
<dbReference type="SUPFAM" id="SSF52540">
    <property type="entry name" value="P-loop containing nucleoside triphosphate hydrolases"/>
    <property type="match status" value="1"/>
</dbReference>
<feature type="coiled-coil region" evidence="1">
    <location>
        <begin position="789"/>
        <end position="816"/>
    </location>
</feature>
<feature type="region of interest" description="Disordered" evidence="2">
    <location>
        <begin position="723"/>
        <end position="755"/>
    </location>
</feature>
<evidence type="ECO:0000259" key="3">
    <source>
        <dbReference type="Pfam" id="PF13476"/>
    </source>
</evidence>
<gene>
    <name evidence="4" type="ordered locus">TREPR_0731</name>
</gene>
<feature type="compositionally biased region" description="Basic and acidic residues" evidence="2">
    <location>
        <begin position="733"/>
        <end position="753"/>
    </location>
</feature>
<dbReference type="InterPro" id="IPR027417">
    <property type="entry name" value="P-loop_NTPase"/>
</dbReference>
<dbReference type="OrthoDB" id="9795626at2"/>
<dbReference type="STRING" id="545694.TREPR_0731"/>
<sequence>MRPLKLTMVNFGPFVGTTEIDFTDLDDIFLITGKTGAGKTTIFDAICYALYGTVPGSRQGHINRLRSDYAEEYQECLVSLEFAIGEKQYQVDRNPKHERPKKRGFGTTGDNENAVIYAILPGEQGGVTKKSLSSKKADADKLIQDLIGLSPEEFFKIVLLPQGEFAEFLRQNTNQRRDVLLKLFPVDFAVRVRELAQKKAREAETLSREAERSLMEISRRVSYETYPELHAKAEEALQKAREEARRLEQENTRLDRILTLEENRKALELRQAQTGEEAAALDAKASSIAEKESRLALSRKAQPLAHHLILETEKREILGVALVELEKVRQDLTQAERKLHEAETAAGELPALEKELAGSREKHPGLVEMAGEEKLLEQKQRELDQITKIAEEGRRNIGALKKSLEEKDRLIAERRSLADQAAAINESLDQERDLKDRLLALRQAAVEAEELGAALDTATDRARGLEAKKGELEKRVPVLREELRLVETEKETGERADMAAHLAVELKPGEPCPVCGSRDHPLSAAAHPRSFGIQERIESLRGSLKDAERDLTARSTELESAKQELAQTQRKLDKLRAGMVSLDTGSDKPLLPAVESDQVRRGLVLDKPFPTAAELGRLLEAKSRELTALAARQKEARTAGDNMAILYREREGLLAKQMEMEKNVSALEEQFRGLEKSVVEMRDKHRGLLEEGKLSNAAEALEALDRSIGDLERRIRERRENLDAAGREAAAARAREEGSAANRSEAEKQHREAAAALKEALASSSFSNAESLRAAILGRDAESALEAGIDQWKVERSRLKTQGEELERSLEEIRTARIPLGPSPAEPEEIQAALKTLATDREKAETGRERVGMELSALEQDAARLKEAGKRREELAQSSGRLSALAADLGGNNPKRKPFDAWLLGLYLKEVAAFATKRLYRMSESRYSLILNSERVAGNALAGLDLAVFDSATGKTRPCATLSGGESFMASISLALGLADSIQARSGGIRLDAVFIDEGFGSLDEGTLDKAMIVLDELREHRMVGLISHVGEMRSRIPSRIEVIKTGSGSRIVVGANLPD</sequence>